<name>A0ABR2KQZ5_9EUKA</name>
<keyword evidence="5" id="KW-0966">Cell projection</keyword>
<dbReference type="Pfam" id="PF24529">
    <property type="entry name" value="CFAP47"/>
    <property type="match status" value="1"/>
</dbReference>
<keyword evidence="3" id="KW-0963">Cytoplasm</keyword>
<comment type="caution">
    <text evidence="11">The sequence shown here is derived from an EMBL/GenBank/DDBJ whole genome shotgun (WGS) entry which is preliminary data.</text>
</comment>
<gene>
    <name evidence="11" type="ORF">M9Y10_021967</name>
</gene>
<evidence type="ECO:0000259" key="10">
    <source>
        <dbReference type="Pfam" id="PF26579"/>
    </source>
</evidence>
<dbReference type="Pfam" id="PF25249">
    <property type="entry name" value="Ig_CFAP65_7th"/>
    <property type="match status" value="1"/>
</dbReference>
<evidence type="ECO:0000259" key="7">
    <source>
        <dbReference type="Pfam" id="PF22544"/>
    </source>
</evidence>
<evidence type="ECO:0000256" key="6">
    <source>
        <dbReference type="SAM" id="MobiDB-lite"/>
    </source>
</evidence>
<feature type="compositionally biased region" description="Polar residues" evidence="6">
    <location>
        <begin position="1806"/>
        <end position="1824"/>
    </location>
</feature>
<organism evidence="11 12">
    <name type="scientific">Tritrichomonas musculus</name>
    <dbReference type="NCBI Taxonomy" id="1915356"/>
    <lineage>
        <taxon>Eukaryota</taxon>
        <taxon>Metamonada</taxon>
        <taxon>Parabasalia</taxon>
        <taxon>Tritrichomonadida</taxon>
        <taxon>Tritrichomonadidae</taxon>
        <taxon>Tritrichomonas</taxon>
    </lineage>
</organism>
<dbReference type="PANTHER" id="PTHR45912:SF3">
    <property type="entry name" value="CILIA- AND FLAGELLA-ASSOCIATED PROTEIN 47"/>
    <property type="match status" value="1"/>
</dbReference>
<dbReference type="InterPro" id="IPR056343">
    <property type="entry name" value="CFAP47_dom"/>
</dbReference>
<feature type="domain" description="HYDIN/VesB/CFA65-like Ig-like" evidence="7">
    <location>
        <begin position="837"/>
        <end position="931"/>
    </location>
</feature>
<evidence type="ECO:0000259" key="8">
    <source>
        <dbReference type="Pfam" id="PF24529"/>
    </source>
</evidence>
<evidence type="ECO:0000256" key="3">
    <source>
        <dbReference type="ARBA" id="ARBA00022490"/>
    </source>
</evidence>
<keyword evidence="4" id="KW-0969">Cilium</keyword>
<keyword evidence="12" id="KW-1185">Reference proteome</keyword>
<evidence type="ECO:0000313" key="11">
    <source>
        <dbReference type="EMBL" id="KAK8893545.1"/>
    </source>
</evidence>
<comment type="subcellular location">
    <subcellularLocation>
        <location evidence="1">Cell projection</location>
        <location evidence="1">Cilium</location>
    </subcellularLocation>
    <subcellularLocation>
        <location evidence="2">Cytoplasm</location>
    </subcellularLocation>
</comment>
<dbReference type="InterPro" id="IPR058952">
    <property type="entry name" value="Ig_CFAP47"/>
</dbReference>
<dbReference type="Gene3D" id="2.60.40.10">
    <property type="entry name" value="Immunoglobulins"/>
    <property type="match status" value="10"/>
</dbReference>
<dbReference type="EMBL" id="JAPFFF010000003">
    <property type="protein sequence ID" value="KAK8893545.1"/>
    <property type="molecule type" value="Genomic_DNA"/>
</dbReference>
<evidence type="ECO:0000256" key="2">
    <source>
        <dbReference type="ARBA" id="ARBA00004496"/>
    </source>
</evidence>
<protein>
    <recommendedName>
        <fullName evidence="13">Calponin-homology (CH) domain-containing protein</fullName>
    </recommendedName>
</protein>
<evidence type="ECO:0000259" key="9">
    <source>
        <dbReference type="Pfam" id="PF25249"/>
    </source>
</evidence>
<dbReference type="InterPro" id="IPR057470">
    <property type="entry name" value="Ig_CFAP65_7th"/>
</dbReference>
<reference evidence="11 12" key="1">
    <citation type="submission" date="2024-04" db="EMBL/GenBank/DDBJ databases">
        <title>Tritrichomonas musculus Genome.</title>
        <authorList>
            <person name="Alves-Ferreira E."/>
            <person name="Grigg M."/>
            <person name="Lorenzi H."/>
            <person name="Galac M."/>
        </authorList>
    </citation>
    <scope>NUCLEOTIDE SEQUENCE [LARGE SCALE GENOMIC DNA]</scope>
    <source>
        <strain evidence="11 12">EAF2021</strain>
    </source>
</reference>
<proteinExistence type="predicted"/>
<evidence type="ECO:0000256" key="5">
    <source>
        <dbReference type="ARBA" id="ARBA00023273"/>
    </source>
</evidence>
<evidence type="ECO:0008006" key="13">
    <source>
        <dbReference type="Google" id="ProtNLM"/>
    </source>
</evidence>
<feature type="domain" description="HYDIN/VesB/CFA65-like Ig-like" evidence="7">
    <location>
        <begin position="346"/>
        <end position="418"/>
    </location>
</feature>
<feature type="domain" description="CFAP47-like immunoglobulin-like" evidence="10">
    <location>
        <begin position="2654"/>
        <end position="2755"/>
    </location>
</feature>
<dbReference type="Pfam" id="PF26579">
    <property type="entry name" value="Ig_CFAP47"/>
    <property type="match status" value="1"/>
</dbReference>
<evidence type="ECO:0000256" key="4">
    <source>
        <dbReference type="ARBA" id="ARBA00023069"/>
    </source>
</evidence>
<feature type="region of interest" description="Disordered" evidence="6">
    <location>
        <begin position="1799"/>
        <end position="1835"/>
    </location>
</feature>
<feature type="domain" description="HYDIN/VesB/CFA65-like Ig-like" evidence="7">
    <location>
        <begin position="11"/>
        <end position="100"/>
    </location>
</feature>
<dbReference type="Proteomes" id="UP001470230">
    <property type="component" value="Unassembled WGS sequence"/>
</dbReference>
<accession>A0ABR2KQZ5</accession>
<feature type="domain" description="Cilia- and flagella-associated protein 47" evidence="8">
    <location>
        <begin position="1379"/>
        <end position="1562"/>
    </location>
</feature>
<evidence type="ECO:0000313" key="12">
    <source>
        <dbReference type="Proteomes" id="UP001470230"/>
    </source>
</evidence>
<sequence>MLRKNLIQVLPDSIVFRELAIGENDFADVYIRNTGNSSVRVRCSIDHKSPFRLSNEGTISIAPGLETKISVSYEATDANVYTTDLIVETQASKITIPIKAIPPGINITTDVSMIDIGKISINDEKKFIFSISNVGMKDGEFNIKCNSSNICINPNSGNLLPNQTQVINCSLKLNQPGDFDIPINILSQSIEKCKPVEVKGTALQNSISLMFEGKEISEFDFQTIYYHQKRIIQAKIVNNGLLKRSFVVFPTQDNPTTNQAGKSNLAKKTEEMVDTTFSAFPSEGLLEPNASEIISFIFQPEPEKTQMIDDLENLYNQFTFIEIVETGQKIDIQFIGKAVYHQVTLSSVDFTFGKCNANTKTTKKVTITNNSHFLPTHFELEQIAQFRFHPSKGEILPGKSKEVSIIFYPRNLGIFESSAKVLFLDGLFNKIINLIGECGNPDEKPFKRIPIYETDENAKFIVHHPDKRYSYGIEEIKQNTKKRLKFDSYITEQASKRAILTAKSQFLSKTVNEAKSELTRTIGQYTEEELDELVRQKVQEHEFQLQDDEKSLNLTHCDGLKPPEPPIKRKPSPLFILHPEKFGIIKDNNRSQTAFHSRKKMIVENQVLTKKKYKAKPSTPQEINDCARTLTPAQQLMVNASHEKLDLGTVSVFSVNSKPFSISNNLQQYVLVNLQIDCEELSETSPLTQVIPPHTVTNFDIKFTSKKPMNFLYTVHYIVNGHHSNTFSVAAQVVPIEVQLSRSIIEFRFAPDSITPVIKEFVTVTNNSIGAAQFNWTGMNNFFSISQISGTIEIGKILNFEITYSPTTHSHDETILTINVVGGPSRILRCIGDIGIPKLSLSKKIVGFGLIPIGITQTQSIRLKNSGDNDALFTVSHENLSEISVSPENGKVTAHDGLNFQINVKALQEHQINVPVKISIAGAQPIIFTITAKSEFPSVHLQNTEFEFGRHFVGSSAAMPVVLSNDGSIPAILYLDLSPHPEFHIEFPAELAEMDEHSNSITIVSDAVFVTKSDLKQISDTSSANSISEENLENDGSSDQQKKLGLVYKIYVLDNTTITFNLVFQPTHPADHSFELPFTMMNVISSSSYHLQPIVSAEAIQAPLWVSDSILNFDVSPIFDLSNPHSRPIVRQIWIRNDHKTSLDWRFDTSDSLFQDPAVFSIEPSNGTIECNQSKSIHLSFMPKEAIPYLTHLSIYVKIGDDENVIGQIQLTGVGTKYLYRMSTNHVCLPIVPLNVKSQMDIFVLNDAFIETNLKVNTAIDEKSFPLKINFPNGQKLEHTTDKLPVQISFQSSKSISFSTMVALIDDFGGVTTFEVLCATDNSMFTLYPFFSDKEITVKSGSGKPILYENKLPYKQLNELTARFLVTSDITELKDQIKNNWNPSFNDMMVQFILRYLNTLVMTSQINSFPADFIQNDFQLLTEMIRNLTNGKKIHSENDRSEGSKDAIGKRRDLVQKIIKYLESYGALLSSVKPEFLLSKADFLQIMRTRLNKQLLGLDYYDSPDISTLDQKVINEFTSSKAYSEALLSKMKIYDEIFNNLSMESWMIIIMQILKIFSLSKITPERFSKTNGVANSIKICQSLSAQNSSVDEMLSEVLRSKKSINASNIFSPSEGVILKWISINYCGMTNDLTKVVTTFDSLKDSLALSSLIKAHTTSIKMSMNENPTDRTSLLNNAIELTTALKELKLGFSPRTNEIIDGSSCLLVLTSAYLFETLPYFLPQSTLEFPTTLHKAITKNINVSNTSKAEICYTVTLESGSNYTLLNDSFVVGPNQSIDVPITFNARTIKPVSGRLTLTPSKPRFVDNSNTEETGNDKSTSQAISPESGRKPPPQMPLFSAPIVVDLMSNVSITQLDGTYRIEGLVYEPTKIVIPLKNLLGVPSTLRLISKITQIANEKGTKINQQMSLQEQVIDLLNNPIVNEAKGDEEETPIESYIRKHKMFIFSHNVIEFPSKDSEVELEVEFVPLTIGEFRCLIIFEDDKSGEFMIEVIAKSTHPPPTEVASGKLKAEANKTCSYSIQVDLINTNLMKALSYSIEKSSVVGTNIPERKLKDMLIRRQHEFEGLYRQTFQSQSFTITNSSPNFFEVPTELTICKQSFSSTITSANNTIKTSPNSIHVTFSPIKAGDYPCRLLLLSPHDIRILAFKGIGIAATKEFNITFASVVGKAMKQDIPLQNTSDQAWNYKITLTGDKSFTSPTKLVVKPKTTSPLPVTFLPRRIGTFSGELTIFNITKEATVIYRLTGEVEECPAEEKIVVNCQARHTTKKTINVKTALIKSGEVQVTTTIPIINFNSDFSVSGSDTMQLFEYEIYAPRSGISAGTITFTDTKTKNYIWYILEIHVDAPSPEETIEVKTDARKSATVKIPIANPREEEAQFTVVFSDDDLFGEKTFIAAPSKTTDYILVVSPLKAMNRLSSVYFYSDNNGEFWYKIHIEAAEPPANILAPLTSPLGKFSSTFISLENPLDKVATFRVDNDNLTAFQVISKRVLQLLPLEKRKVEVRFIPTSLGVKETATVSFCSSEVGDWIYKLNGTGKPPQPLSPIIVSSALHTMSSALVLFTNPFPYPCRFSVSMAKSESDEGEIFRFLIKKKIFTLNSFGEEYQIPFTFQPPSIGQFQTNIVVASLGDVKKCENNDTQIQWVFPIIGNSLVEKASDVKAIKGRAQESFEAVFNFSLVGEKELFESNDYKLNATFSKGFEFVNYVFDAKAKSVTRIDNKTEITVVFYLSPQRPFQTVVPFTIQNPLGQEWQFQIDLRIDRGKPTATVQIESLLNKSGSATISVPAVFREQTPFHAYFANGSALEFQVTPEHGIIQPSFAMTESWTELPISVVFAPKMYGKVLKGLLVIDTVSAQFIFEVEGKTPEYIPPVIPNGSSLGRLDNMIKQEDLQRMQPKRDKRKIIKENIEFAKKPKITSPQINKK</sequence>
<evidence type="ECO:0000256" key="1">
    <source>
        <dbReference type="ARBA" id="ARBA00004138"/>
    </source>
</evidence>
<dbReference type="InterPro" id="IPR013783">
    <property type="entry name" value="Ig-like_fold"/>
</dbReference>
<dbReference type="PANTHER" id="PTHR45912">
    <property type="entry name" value="CILIA- AND FLAGELLA-ASSOCIATED PROTEIN 47"/>
    <property type="match status" value="1"/>
</dbReference>
<dbReference type="Pfam" id="PF22544">
    <property type="entry name" value="HYDIN_VesB_CFA65-like_Ig"/>
    <property type="match status" value="3"/>
</dbReference>
<dbReference type="InterPro" id="IPR053879">
    <property type="entry name" value="HYDIN_VesB_CFA65-like_Ig"/>
</dbReference>
<feature type="domain" description="CFAP65 seventh Ig-like" evidence="9">
    <location>
        <begin position="1131"/>
        <end position="1205"/>
    </location>
</feature>